<feature type="transmembrane region" description="Helical" evidence="5">
    <location>
        <begin position="302"/>
        <end position="321"/>
    </location>
</feature>
<dbReference type="GO" id="GO:0016020">
    <property type="term" value="C:membrane"/>
    <property type="evidence" value="ECO:0007669"/>
    <property type="project" value="UniProtKB-SubCell"/>
</dbReference>
<evidence type="ECO:0000259" key="6">
    <source>
        <dbReference type="Pfam" id="PF01694"/>
    </source>
</evidence>
<keyword evidence="7" id="KW-0378">Hydrolase</keyword>
<keyword evidence="7" id="KW-0645">Protease</keyword>
<dbReference type="KEGG" id="bbae:FRD01_19320"/>
<proteinExistence type="predicted"/>
<dbReference type="PANTHER" id="PTHR43731:SF26">
    <property type="entry name" value="RHOMBOID-LIKE PROTEIN 10, CHLOROPLASTIC"/>
    <property type="match status" value="1"/>
</dbReference>
<keyword evidence="3 5" id="KW-1133">Transmembrane helix</keyword>
<feature type="transmembrane region" description="Helical" evidence="5">
    <location>
        <begin position="189"/>
        <end position="209"/>
    </location>
</feature>
<feature type="transmembrane region" description="Helical" evidence="5">
    <location>
        <begin position="276"/>
        <end position="296"/>
    </location>
</feature>
<dbReference type="Pfam" id="PF01694">
    <property type="entry name" value="Rhomboid"/>
    <property type="match status" value="1"/>
</dbReference>
<keyword evidence="2 5" id="KW-0812">Transmembrane</keyword>
<dbReference type="GO" id="GO:0006508">
    <property type="term" value="P:proteolysis"/>
    <property type="evidence" value="ECO:0007669"/>
    <property type="project" value="UniProtKB-KW"/>
</dbReference>
<evidence type="ECO:0000313" key="8">
    <source>
        <dbReference type="Proteomes" id="UP000321595"/>
    </source>
</evidence>
<dbReference type="GO" id="GO:0004252">
    <property type="term" value="F:serine-type endopeptidase activity"/>
    <property type="evidence" value="ECO:0007669"/>
    <property type="project" value="InterPro"/>
</dbReference>
<dbReference type="PANTHER" id="PTHR43731">
    <property type="entry name" value="RHOMBOID PROTEASE"/>
    <property type="match status" value="1"/>
</dbReference>
<dbReference type="EMBL" id="CP042467">
    <property type="protein sequence ID" value="QED29344.1"/>
    <property type="molecule type" value="Genomic_DNA"/>
</dbReference>
<evidence type="ECO:0000256" key="2">
    <source>
        <dbReference type="ARBA" id="ARBA00022692"/>
    </source>
</evidence>
<comment type="subcellular location">
    <subcellularLocation>
        <location evidence="1">Membrane</location>
        <topology evidence="1">Multi-pass membrane protein</topology>
    </subcellularLocation>
</comment>
<name>A0A5B8XVA6_9DELT</name>
<keyword evidence="8" id="KW-1185">Reference proteome</keyword>
<dbReference type="RefSeq" id="WP_146962577.1">
    <property type="nucleotide sequence ID" value="NZ_CP042467.1"/>
</dbReference>
<evidence type="ECO:0000256" key="3">
    <source>
        <dbReference type="ARBA" id="ARBA00022989"/>
    </source>
</evidence>
<feature type="domain" description="Peptidase S54 rhomboid" evidence="6">
    <location>
        <begin position="238"/>
        <end position="382"/>
    </location>
</feature>
<evidence type="ECO:0000256" key="5">
    <source>
        <dbReference type="SAM" id="Phobius"/>
    </source>
</evidence>
<reference evidence="7 8" key="1">
    <citation type="submission" date="2019-08" db="EMBL/GenBank/DDBJ databases">
        <authorList>
            <person name="Liang Q."/>
        </authorList>
    </citation>
    <scope>NUCLEOTIDE SEQUENCE [LARGE SCALE GENOMIC DNA]</scope>
    <source>
        <strain evidence="7 8">V1718</strain>
    </source>
</reference>
<feature type="transmembrane region" description="Helical" evidence="5">
    <location>
        <begin position="361"/>
        <end position="381"/>
    </location>
</feature>
<evidence type="ECO:0000256" key="1">
    <source>
        <dbReference type="ARBA" id="ARBA00004141"/>
    </source>
</evidence>
<gene>
    <name evidence="7" type="ORF">FRD01_19320</name>
</gene>
<accession>A0A5B8XVA6</accession>
<dbReference type="OrthoDB" id="9813074at2"/>
<dbReference type="Gene3D" id="1.20.1540.10">
    <property type="entry name" value="Rhomboid-like"/>
    <property type="match status" value="1"/>
</dbReference>
<dbReference type="InterPro" id="IPR035952">
    <property type="entry name" value="Rhomboid-like_sf"/>
</dbReference>
<feature type="transmembrane region" description="Helical" evidence="5">
    <location>
        <begin position="328"/>
        <end position="349"/>
    </location>
</feature>
<evidence type="ECO:0000256" key="4">
    <source>
        <dbReference type="ARBA" id="ARBA00023136"/>
    </source>
</evidence>
<dbReference type="SUPFAM" id="SSF144091">
    <property type="entry name" value="Rhomboid-like"/>
    <property type="match status" value="1"/>
</dbReference>
<dbReference type="InterPro" id="IPR050925">
    <property type="entry name" value="Rhomboid_protease_S54"/>
</dbReference>
<sequence length="389" mass="43666">MYHQEGKSCPRCTYPLLHDHMTGVDHCHRCMGSLIGPEQIARAVGQWAEPKLWMKQLGHRTIGQPLVCGNCNGMMSGFQVPFAGQSVVIDHCDGCGSLWLDEGEGDKLVRIVEHANRAGGLEKNSRVSLYHDPESGPRASRQYMRNKLHEEQVLASQDTMEPGGIGSYLFQIFTGLPVEVYNPPRQPPFMTYVLVFVLLIMWVAQFYFVDYLELSDEGMLAFFKLVGLAPDLVRQGDHLWGVFTHMFFHGNVIHLLGNLYFLWVFGDNVEDRIGPLGMLALFFTAGIGGALFQVAFQADPSIPVVGASGAIAGLMGAYLLFFPRVKMWLVFFFIRWRVPVVIYLGFWVLLNALGWWTGGAYVAWMAHLGGFIVGVLSGFLLHDTEWYKH</sequence>
<dbReference type="Proteomes" id="UP000321595">
    <property type="component" value="Chromosome"/>
</dbReference>
<evidence type="ECO:0000313" key="7">
    <source>
        <dbReference type="EMBL" id="QED29344.1"/>
    </source>
</evidence>
<dbReference type="InterPro" id="IPR022764">
    <property type="entry name" value="Peptidase_S54_rhomboid_dom"/>
</dbReference>
<organism evidence="7 8">
    <name type="scientific">Microvenator marinus</name>
    <dbReference type="NCBI Taxonomy" id="2600177"/>
    <lineage>
        <taxon>Bacteria</taxon>
        <taxon>Deltaproteobacteria</taxon>
        <taxon>Bradymonadales</taxon>
        <taxon>Microvenatoraceae</taxon>
        <taxon>Microvenator</taxon>
    </lineage>
</organism>
<protein>
    <submittedName>
        <fullName evidence="7">Rhomboid family intramembrane serine protease</fullName>
    </submittedName>
</protein>
<keyword evidence="4 5" id="KW-0472">Membrane</keyword>
<feature type="transmembrane region" description="Helical" evidence="5">
    <location>
        <begin position="242"/>
        <end position="264"/>
    </location>
</feature>
<dbReference type="AlphaFoldDB" id="A0A5B8XVA6"/>